<keyword evidence="7" id="KW-1185">Reference proteome</keyword>
<gene>
    <name evidence="6" type="ORF">JOD17_004187</name>
</gene>
<keyword evidence="4" id="KW-0808">Transferase</keyword>
<feature type="domain" description="Glycosyltransferase 2-like" evidence="5">
    <location>
        <begin position="4"/>
        <end position="127"/>
    </location>
</feature>
<dbReference type="Pfam" id="PF13489">
    <property type="entry name" value="Methyltransf_23"/>
    <property type="match status" value="1"/>
</dbReference>
<reference evidence="6 7" key="1">
    <citation type="submission" date="2021-01" db="EMBL/GenBank/DDBJ databases">
        <title>Genomic Encyclopedia of Type Strains, Phase IV (KMG-IV): sequencing the most valuable type-strain genomes for metagenomic binning, comparative biology and taxonomic classification.</title>
        <authorList>
            <person name="Goeker M."/>
        </authorList>
    </citation>
    <scope>NUCLEOTIDE SEQUENCE [LARGE SCALE GENOMIC DNA]</scope>
    <source>
        <strain evidence="6 7">DSM 25540</strain>
    </source>
</reference>
<evidence type="ECO:0000256" key="2">
    <source>
        <dbReference type="ARBA" id="ARBA00006739"/>
    </source>
</evidence>
<sequence length="463" mass="52520">MITSIVVLTYNELDKTKQCIDSLYKHTKRDDYELIIVDNGSSDGTKAYIQSLSDVIFIDNEKNQGFAKGCNQGLNVATGTDVLFLNNDTVLTPNWLEPLRKALHESDQVAMVGPMSNYVSGAQLTSVDYESIDQLDEFSIKHCNQYKGETKRVLRLVGFCLLVKKHLLDEIGGFDERYTMGSFEDDDLSTQMFTKGYELKIVQDSFVHHHGHATFQANQDIDIYDLYIRNKQTFIDKWGADITTFMFPRIELVNLIATNSRKVLEIGCGAGATGLDYRNRNNDVVIHGIEERKIIGKMAQSHFEYVQLPDSYDQVDFTELSSDYDSVVLNNVIEKVVDPWTFIDQISQILKPGGVLVCSVPNVSHGEVIMQLLQGQWTYAHSGMLDAQHVRFFTPYSVDQLFAGDQFRLQLKTYTQVDQDERTNLFLQDVAEAGIKHGFHLGQLTSFAKMHQVIFQLKRTGGE</sequence>
<dbReference type="SUPFAM" id="SSF53335">
    <property type="entry name" value="S-adenosyl-L-methionine-dependent methyltransferases"/>
    <property type="match status" value="1"/>
</dbReference>
<protein>
    <submittedName>
        <fullName evidence="6">GT2 family glycosyltransferase</fullName>
    </submittedName>
</protein>
<dbReference type="InterPro" id="IPR029044">
    <property type="entry name" value="Nucleotide-diphossugar_trans"/>
</dbReference>
<dbReference type="RefSeq" id="WP_204699778.1">
    <property type="nucleotide sequence ID" value="NZ_JAFBEC010000022.1"/>
</dbReference>
<dbReference type="Proteomes" id="UP000741863">
    <property type="component" value="Unassembled WGS sequence"/>
</dbReference>
<dbReference type="SUPFAM" id="SSF53448">
    <property type="entry name" value="Nucleotide-diphospho-sugar transferases"/>
    <property type="match status" value="1"/>
</dbReference>
<evidence type="ECO:0000256" key="3">
    <source>
        <dbReference type="ARBA" id="ARBA00022676"/>
    </source>
</evidence>
<dbReference type="CDD" id="cd04186">
    <property type="entry name" value="GT_2_like_c"/>
    <property type="match status" value="1"/>
</dbReference>
<dbReference type="EMBL" id="JAFBEC010000022">
    <property type="protein sequence ID" value="MBM7635044.1"/>
    <property type="molecule type" value="Genomic_DNA"/>
</dbReference>
<evidence type="ECO:0000256" key="4">
    <source>
        <dbReference type="ARBA" id="ARBA00022679"/>
    </source>
</evidence>
<comment type="caution">
    <text evidence="6">The sequence shown here is derived from an EMBL/GenBank/DDBJ whole genome shotgun (WGS) entry which is preliminary data.</text>
</comment>
<evidence type="ECO:0000256" key="1">
    <source>
        <dbReference type="ARBA" id="ARBA00004776"/>
    </source>
</evidence>
<dbReference type="PANTHER" id="PTHR43179">
    <property type="entry name" value="RHAMNOSYLTRANSFERASE WBBL"/>
    <property type="match status" value="1"/>
</dbReference>
<dbReference type="Pfam" id="PF00535">
    <property type="entry name" value="Glycos_transf_2"/>
    <property type="match status" value="1"/>
</dbReference>
<name>A0ABS2PHY7_9BACL</name>
<evidence type="ECO:0000313" key="6">
    <source>
        <dbReference type="EMBL" id="MBM7635044.1"/>
    </source>
</evidence>
<comment type="pathway">
    <text evidence="1">Cell wall biogenesis; cell wall polysaccharide biosynthesis.</text>
</comment>
<comment type="similarity">
    <text evidence="2">Belongs to the glycosyltransferase 2 family.</text>
</comment>
<accession>A0ABS2PHY7</accession>
<organism evidence="6 7">
    <name type="scientific">Geomicrobium sediminis</name>
    <dbReference type="NCBI Taxonomy" id="1347788"/>
    <lineage>
        <taxon>Bacteria</taxon>
        <taxon>Bacillati</taxon>
        <taxon>Bacillota</taxon>
        <taxon>Bacilli</taxon>
        <taxon>Bacillales</taxon>
        <taxon>Geomicrobium</taxon>
    </lineage>
</organism>
<dbReference type="Gene3D" id="3.90.550.10">
    <property type="entry name" value="Spore Coat Polysaccharide Biosynthesis Protein SpsA, Chain A"/>
    <property type="match status" value="1"/>
</dbReference>
<proteinExistence type="inferred from homology"/>
<evidence type="ECO:0000259" key="5">
    <source>
        <dbReference type="Pfam" id="PF00535"/>
    </source>
</evidence>
<dbReference type="Gene3D" id="3.40.50.150">
    <property type="entry name" value="Vaccinia Virus protein VP39"/>
    <property type="match status" value="1"/>
</dbReference>
<keyword evidence="3" id="KW-0328">Glycosyltransferase</keyword>
<dbReference type="PANTHER" id="PTHR43179:SF12">
    <property type="entry name" value="GALACTOFURANOSYLTRANSFERASE GLFT2"/>
    <property type="match status" value="1"/>
</dbReference>
<dbReference type="InterPro" id="IPR001173">
    <property type="entry name" value="Glyco_trans_2-like"/>
</dbReference>
<dbReference type="InterPro" id="IPR029063">
    <property type="entry name" value="SAM-dependent_MTases_sf"/>
</dbReference>
<evidence type="ECO:0000313" key="7">
    <source>
        <dbReference type="Proteomes" id="UP000741863"/>
    </source>
</evidence>
<dbReference type="CDD" id="cd02440">
    <property type="entry name" value="AdoMet_MTases"/>
    <property type="match status" value="1"/>
</dbReference>